<dbReference type="AlphaFoldDB" id="D5U6E0"/>
<dbReference type="KEGG" id="brm:Bmur_2570"/>
<gene>
    <name evidence="1" type="ordered locus">Bmur_2570</name>
</gene>
<name>D5U6E0_BRAM5</name>
<organism evidence="1 2">
    <name type="scientific">Brachyspira murdochii (strain ATCC 51284 / DSM 12563 / 56-150)</name>
    <name type="common">Serpulina murdochii</name>
    <dbReference type="NCBI Taxonomy" id="526224"/>
    <lineage>
        <taxon>Bacteria</taxon>
        <taxon>Pseudomonadati</taxon>
        <taxon>Spirochaetota</taxon>
        <taxon>Spirochaetia</taxon>
        <taxon>Brachyspirales</taxon>
        <taxon>Brachyspiraceae</taxon>
        <taxon>Brachyspira</taxon>
    </lineage>
</organism>
<reference evidence="1 2" key="1">
    <citation type="journal article" date="2010" name="Stand. Genomic Sci.">
        <title>Complete genome sequence of Brachyspira murdochii type strain (56-150).</title>
        <authorList>
            <person name="Pati A."/>
            <person name="Sikorski J."/>
            <person name="Gronow S."/>
            <person name="Munk C."/>
            <person name="Lapidus A."/>
            <person name="Copeland A."/>
            <person name="Glavina Del Tio T."/>
            <person name="Nolan M."/>
            <person name="Lucas S."/>
            <person name="Chen F."/>
            <person name="Tice H."/>
            <person name="Cheng J.F."/>
            <person name="Han C."/>
            <person name="Detter J.C."/>
            <person name="Bruce D."/>
            <person name="Tapia R."/>
            <person name="Goodwin L."/>
            <person name="Pitluck S."/>
            <person name="Liolios K."/>
            <person name="Ivanova N."/>
            <person name="Mavromatis K."/>
            <person name="Mikhailova N."/>
            <person name="Chen A."/>
            <person name="Palaniappan K."/>
            <person name="Land M."/>
            <person name="Hauser L."/>
            <person name="Chang Y.J."/>
            <person name="Jeffries C.D."/>
            <person name="Spring S."/>
            <person name="Rohde M."/>
            <person name="Goker M."/>
            <person name="Bristow J."/>
            <person name="Eisen J.A."/>
            <person name="Markowitz V."/>
            <person name="Hugenholtz P."/>
            <person name="Kyrpides N.C."/>
            <person name="Klenk H.P."/>
        </authorList>
    </citation>
    <scope>NUCLEOTIDE SEQUENCE [LARGE SCALE GENOMIC DNA]</scope>
    <source>
        <strain evidence="2">ATCC 51284 / DSM 12563 / 56-150</strain>
    </source>
</reference>
<evidence type="ECO:0000313" key="1">
    <source>
        <dbReference type="EMBL" id="ADG72639.1"/>
    </source>
</evidence>
<sequence>MKKLLEREKLLEEEKRLGIDNMTEDEIIEFTKNRFKHLQRK</sequence>
<dbReference type="Proteomes" id="UP000001915">
    <property type="component" value="Chromosome"/>
</dbReference>
<accession>D5U6E0</accession>
<dbReference type="RefSeq" id="WP_013114976.1">
    <property type="nucleotide sequence ID" value="NC_014150.1"/>
</dbReference>
<dbReference type="EMBL" id="CP001959">
    <property type="protein sequence ID" value="ADG72639.1"/>
    <property type="molecule type" value="Genomic_DNA"/>
</dbReference>
<protein>
    <submittedName>
        <fullName evidence="1">Uncharacterized protein</fullName>
    </submittedName>
</protein>
<proteinExistence type="predicted"/>
<evidence type="ECO:0000313" key="2">
    <source>
        <dbReference type="Proteomes" id="UP000001915"/>
    </source>
</evidence>
<dbReference type="HOGENOM" id="CLU_3266663_0_0_12"/>